<dbReference type="InterPro" id="IPR027359">
    <property type="entry name" value="Volt_channel_dom_sf"/>
</dbReference>
<evidence type="ECO:0000313" key="11">
    <source>
        <dbReference type="Proteomes" id="UP001500620"/>
    </source>
</evidence>
<dbReference type="Gene3D" id="1.20.120.350">
    <property type="entry name" value="Voltage-gated potassium channels. Chain C"/>
    <property type="match status" value="1"/>
</dbReference>
<dbReference type="Proteomes" id="UP001500620">
    <property type="component" value="Unassembled WGS sequence"/>
</dbReference>
<evidence type="ECO:0000259" key="9">
    <source>
        <dbReference type="Pfam" id="PF07885"/>
    </source>
</evidence>
<dbReference type="InterPro" id="IPR013099">
    <property type="entry name" value="K_chnl_dom"/>
</dbReference>
<evidence type="ECO:0000256" key="1">
    <source>
        <dbReference type="ARBA" id="ARBA00004141"/>
    </source>
</evidence>
<evidence type="ECO:0000256" key="4">
    <source>
        <dbReference type="ARBA" id="ARBA00022989"/>
    </source>
</evidence>
<evidence type="ECO:0000256" key="5">
    <source>
        <dbReference type="ARBA" id="ARBA00023065"/>
    </source>
</evidence>
<dbReference type="PANTHER" id="PTHR11537">
    <property type="entry name" value="VOLTAGE-GATED POTASSIUM CHANNEL"/>
    <property type="match status" value="1"/>
</dbReference>
<evidence type="ECO:0000256" key="7">
    <source>
        <dbReference type="ARBA" id="ARBA00023303"/>
    </source>
</evidence>
<reference evidence="11" key="1">
    <citation type="journal article" date="2019" name="Int. J. Syst. Evol. Microbiol.">
        <title>The Global Catalogue of Microorganisms (GCM) 10K type strain sequencing project: providing services to taxonomists for standard genome sequencing and annotation.</title>
        <authorList>
            <consortium name="The Broad Institute Genomics Platform"/>
            <consortium name="The Broad Institute Genome Sequencing Center for Infectious Disease"/>
            <person name="Wu L."/>
            <person name="Ma J."/>
        </authorList>
    </citation>
    <scope>NUCLEOTIDE SEQUENCE [LARGE SCALE GENOMIC DNA]</scope>
    <source>
        <strain evidence="11">JCM 17441</strain>
    </source>
</reference>
<dbReference type="SUPFAM" id="SSF81324">
    <property type="entry name" value="Voltage-gated potassium channels"/>
    <property type="match status" value="1"/>
</dbReference>
<keyword evidence="3 8" id="KW-0812">Transmembrane</keyword>
<keyword evidence="11" id="KW-1185">Reference proteome</keyword>
<feature type="transmembrane region" description="Helical" evidence="8">
    <location>
        <begin position="124"/>
        <end position="143"/>
    </location>
</feature>
<keyword evidence="6 8" id="KW-0472">Membrane</keyword>
<dbReference type="PANTHER" id="PTHR11537:SF254">
    <property type="entry name" value="POTASSIUM VOLTAGE-GATED CHANNEL PROTEIN SHAB"/>
    <property type="match status" value="1"/>
</dbReference>
<evidence type="ECO:0000256" key="3">
    <source>
        <dbReference type="ARBA" id="ARBA00022692"/>
    </source>
</evidence>
<dbReference type="InterPro" id="IPR028325">
    <property type="entry name" value="VG_K_chnl"/>
</dbReference>
<feature type="domain" description="Potassium channel" evidence="9">
    <location>
        <begin position="135"/>
        <end position="211"/>
    </location>
</feature>
<dbReference type="Gene3D" id="1.10.287.70">
    <property type="match status" value="1"/>
</dbReference>
<keyword evidence="7 10" id="KW-0407">Ion channel</keyword>
<evidence type="ECO:0000256" key="2">
    <source>
        <dbReference type="ARBA" id="ARBA00022448"/>
    </source>
</evidence>
<comment type="caution">
    <text evidence="10">The sequence shown here is derived from an EMBL/GenBank/DDBJ whole genome shotgun (WGS) entry which is preliminary data.</text>
</comment>
<feature type="transmembrane region" description="Helical" evidence="8">
    <location>
        <begin position="186"/>
        <end position="211"/>
    </location>
</feature>
<dbReference type="Gene3D" id="1.20.5.110">
    <property type="match status" value="1"/>
</dbReference>
<keyword evidence="5" id="KW-0406">Ion transport</keyword>
<dbReference type="Pfam" id="PF07885">
    <property type="entry name" value="Ion_trans_2"/>
    <property type="match status" value="1"/>
</dbReference>
<keyword evidence="2" id="KW-0813">Transport</keyword>
<comment type="subcellular location">
    <subcellularLocation>
        <location evidence="1">Membrane</location>
        <topology evidence="1">Multi-pass membrane protein</topology>
    </subcellularLocation>
</comment>
<sequence>MHAVGMNIRSDLRADAWERRTAGPLTGLAVVFLVAYAVPILRPGIPRAWHDACEAANVAIWALFVADYSVRFWLHVNRARFVRSHMFDLAVLLLPALRPLRVMRLFTAVLVLTRRTEEWARGRLALYVGATSVLLIFVAALAVLDAERNNPDANITSYTEALWWSCVTITTVGYGDHFPVTTDGRLVAVGLMIGGIGLIGFVTGSLATWIVDRISVKDDKTQDATKSDIALVLAELASLRAEVDQLRAAQVPAVAQMAQMPSVEEPTVQ</sequence>
<feature type="transmembrane region" description="Helical" evidence="8">
    <location>
        <begin position="21"/>
        <end position="38"/>
    </location>
</feature>
<accession>A0ABP8DT12</accession>
<name>A0ABP8DT12_9ACTN</name>
<keyword evidence="4 8" id="KW-1133">Transmembrane helix</keyword>
<evidence type="ECO:0000313" key="10">
    <source>
        <dbReference type="EMBL" id="GAA4263165.1"/>
    </source>
</evidence>
<gene>
    <name evidence="10" type="ORF">GCM10022255_105240</name>
</gene>
<proteinExistence type="predicted"/>
<evidence type="ECO:0000256" key="6">
    <source>
        <dbReference type="ARBA" id="ARBA00023136"/>
    </source>
</evidence>
<organism evidence="10 11">
    <name type="scientific">Dactylosporangium darangshiense</name>
    <dbReference type="NCBI Taxonomy" id="579108"/>
    <lineage>
        <taxon>Bacteria</taxon>
        <taxon>Bacillati</taxon>
        <taxon>Actinomycetota</taxon>
        <taxon>Actinomycetes</taxon>
        <taxon>Micromonosporales</taxon>
        <taxon>Micromonosporaceae</taxon>
        <taxon>Dactylosporangium</taxon>
    </lineage>
</organism>
<protein>
    <submittedName>
        <fullName evidence="10">Potassium channel family protein</fullName>
    </submittedName>
</protein>
<dbReference type="GO" id="GO:0034220">
    <property type="term" value="P:monoatomic ion transmembrane transport"/>
    <property type="evidence" value="ECO:0007669"/>
    <property type="project" value="UniProtKB-KW"/>
</dbReference>
<feature type="transmembrane region" description="Helical" evidence="8">
    <location>
        <begin position="58"/>
        <end position="74"/>
    </location>
</feature>
<dbReference type="EMBL" id="BAABAT010000062">
    <property type="protein sequence ID" value="GAA4263165.1"/>
    <property type="molecule type" value="Genomic_DNA"/>
</dbReference>
<evidence type="ECO:0000256" key="8">
    <source>
        <dbReference type="SAM" id="Phobius"/>
    </source>
</evidence>